<evidence type="ECO:0000313" key="1">
    <source>
        <dbReference type="EMBL" id="JAD93281.1"/>
    </source>
</evidence>
<name>A0A0A9DZQ0_ARUDO</name>
<reference evidence="1" key="2">
    <citation type="journal article" date="2015" name="Data Brief">
        <title>Shoot transcriptome of the giant reed, Arundo donax.</title>
        <authorList>
            <person name="Barrero R.A."/>
            <person name="Guerrero F.D."/>
            <person name="Moolhuijzen P."/>
            <person name="Goolsby J.A."/>
            <person name="Tidwell J."/>
            <person name="Bellgard S.E."/>
            <person name="Bellgard M.I."/>
        </authorList>
    </citation>
    <scope>NUCLEOTIDE SEQUENCE</scope>
    <source>
        <tissue evidence="1">Shoot tissue taken approximately 20 cm above the soil surface</tissue>
    </source>
</reference>
<protein>
    <submittedName>
        <fullName evidence="1">Uncharacterized protein</fullName>
    </submittedName>
</protein>
<dbReference type="EMBL" id="GBRH01204614">
    <property type="protein sequence ID" value="JAD93281.1"/>
    <property type="molecule type" value="Transcribed_RNA"/>
</dbReference>
<sequence length="28" mass="3325">MSRTNFYHRYSEISLTTATGNQNRYALE</sequence>
<organism evidence="1">
    <name type="scientific">Arundo donax</name>
    <name type="common">Giant reed</name>
    <name type="synonym">Donax arundinaceus</name>
    <dbReference type="NCBI Taxonomy" id="35708"/>
    <lineage>
        <taxon>Eukaryota</taxon>
        <taxon>Viridiplantae</taxon>
        <taxon>Streptophyta</taxon>
        <taxon>Embryophyta</taxon>
        <taxon>Tracheophyta</taxon>
        <taxon>Spermatophyta</taxon>
        <taxon>Magnoliopsida</taxon>
        <taxon>Liliopsida</taxon>
        <taxon>Poales</taxon>
        <taxon>Poaceae</taxon>
        <taxon>PACMAD clade</taxon>
        <taxon>Arundinoideae</taxon>
        <taxon>Arundineae</taxon>
        <taxon>Arundo</taxon>
    </lineage>
</organism>
<reference evidence="1" key="1">
    <citation type="submission" date="2014-09" db="EMBL/GenBank/DDBJ databases">
        <authorList>
            <person name="Magalhaes I.L.F."/>
            <person name="Oliveira U."/>
            <person name="Santos F.R."/>
            <person name="Vidigal T.H.D.A."/>
            <person name="Brescovit A.D."/>
            <person name="Santos A.J."/>
        </authorList>
    </citation>
    <scope>NUCLEOTIDE SEQUENCE</scope>
    <source>
        <tissue evidence="1">Shoot tissue taken approximately 20 cm above the soil surface</tissue>
    </source>
</reference>
<accession>A0A0A9DZQ0</accession>
<dbReference type="AlphaFoldDB" id="A0A0A9DZQ0"/>
<proteinExistence type="predicted"/>